<name>A0A1F6YKI1_9BACT</name>
<dbReference type="AlphaFoldDB" id="A0A1F6YKI1"/>
<proteinExistence type="predicted"/>
<reference evidence="1 2" key="1">
    <citation type="journal article" date="2016" name="Nat. Commun.">
        <title>Thousands of microbial genomes shed light on interconnected biogeochemical processes in an aquifer system.</title>
        <authorList>
            <person name="Anantharaman K."/>
            <person name="Brown C.T."/>
            <person name="Hug L.A."/>
            <person name="Sharon I."/>
            <person name="Castelle C.J."/>
            <person name="Probst A.J."/>
            <person name="Thomas B.C."/>
            <person name="Singh A."/>
            <person name="Wilkins M.J."/>
            <person name="Karaoz U."/>
            <person name="Brodie E.L."/>
            <person name="Williams K.H."/>
            <person name="Hubbard S.S."/>
            <person name="Banfield J.F."/>
        </authorList>
    </citation>
    <scope>NUCLEOTIDE SEQUENCE [LARGE SCALE GENOMIC DNA]</scope>
</reference>
<comment type="caution">
    <text evidence="1">The sequence shown here is derived from an EMBL/GenBank/DDBJ whole genome shotgun (WGS) entry which is preliminary data.</text>
</comment>
<protein>
    <submittedName>
        <fullName evidence="1">Uncharacterized protein</fullName>
    </submittedName>
</protein>
<accession>A0A1F6YKI1</accession>
<gene>
    <name evidence="1" type="ORF">A2192_01245</name>
</gene>
<dbReference type="EMBL" id="MFVW01000001">
    <property type="protein sequence ID" value="OGJ06881.1"/>
    <property type="molecule type" value="Genomic_DNA"/>
</dbReference>
<dbReference type="Proteomes" id="UP000179274">
    <property type="component" value="Unassembled WGS sequence"/>
</dbReference>
<evidence type="ECO:0000313" key="2">
    <source>
        <dbReference type="Proteomes" id="UP000179274"/>
    </source>
</evidence>
<evidence type="ECO:0000313" key="1">
    <source>
        <dbReference type="EMBL" id="OGJ06881.1"/>
    </source>
</evidence>
<sequence>MSFIFFSFSDTKAETDWAESVLSFVSLIFKYSAQSSGKETFCRSDEICASKGSWRIQGSGHFISRRFLEQ</sequence>
<organism evidence="1 2">
    <name type="scientific">Candidatus Nomurabacteria bacterium RIFOXYA1_FULL_35_17</name>
    <dbReference type="NCBI Taxonomy" id="1801798"/>
    <lineage>
        <taxon>Bacteria</taxon>
        <taxon>Candidatus Nomuraibacteriota</taxon>
    </lineage>
</organism>